<dbReference type="SUPFAM" id="SSF160631">
    <property type="entry name" value="SMI1/KNR4-like"/>
    <property type="match status" value="1"/>
</dbReference>
<dbReference type="Proteomes" id="UP001521150">
    <property type="component" value="Unassembled WGS sequence"/>
</dbReference>
<sequence>MPSEYRAFIQEANGGTMAYDVLVPPDKGEIIGFTELFHIGRNEQGEYGYGTLIGEYRRRNSLWLSEHVSMERLLPIARDGGNDILFLDLDAANVVAFVHGLPEWTGRTQQNILAIVGDTFDAYLDSLFISDETTELNWEDAQDAGPDDPWRQAVEY</sequence>
<comment type="caution">
    <text evidence="2">The sequence shown here is derived from an EMBL/GenBank/DDBJ whole genome shotgun (WGS) entry which is preliminary data.</text>
</comment>
<dbReference type="InterPro" id="IPR018958">
    <property type="entry name" value="Knr4/Smi1-like_dom"/>
</dbReference>
<dbReference type="InterPro" id="IPR037883">
    <property type="entry name" value="Knr4/Smi1-like_sf"/>
</dbReference>
<gene>
    <name evidence="2" type="ORF">LWC34_18340</name>
</gene>
<accession>A0ABS8ZCM0</accession>
<dbReference type="RefSeq" id="WP_233726472.1">
    <property type="nucleotide sequence ID" value="NZ_JBHSJQ010000026.1"/>
</dbReference>
<organism evidence="2 3">
    <name type="scientific">Kibdelosporangium philippinense</name>
    <dbReference type="NCBI Taxonomy" id="211113"/>
    <lineage>
        <taxon>Bacteria</taxon>
        <taxon>Bacillati</taxon>
        <taxon>Actinomycetota</taxon>
        <taxon>Actinomycetes</taxon>
        <taxon>Pseudonocardiales</taxon>
        <taxon>Pseudonocardiaceae</taxon>
        <taxon>Kibdelosporangium</taxon>
    </lineage>
</organism>
<feature type="domain" description="Knr4/Smi1-like" evidence="1">
    <location>
        <begin position="2"/>
        <end position="125"/>
    </location>
</feature>
<protein>
    <submittedName>
        <fullName evidence="2">SMI1/KNR4 family protein</fullName>
    </submittedName>
</protein>
<proteinExistence type="predicted"/>
<dbReference type="Gene3D" id="3.40.1580.10">
    <property type="entry name" value="SMI1/KNR4-like"/>
    <property type="match status" value="1"/>
</dbReference>
<name>A0ABS8ZCM0_9PSEU</name>
<dbReference type="Pfam" id="PF09346">
    <property type="entry name" value="SMI1_KNR4"/>
    <property type="match status" value="1"/>
</dbReference>
<evidence type="ECO:0000313" key="2">
    <source>
        <dbReference type="EMBL" id="MCE7004768.1"/>
    </source>
</evidence>
<evidence type="ECO:0000259" key="1">
    <source>
        <dbReference type="Pfam" id="PF09346"/>
    </source>
</evidence>
<evidence type="ECO:0000313" key="3">
    <source>
        <dbReference type="Proteomes" id="UP001521150"/>
    </source>
</evidence>
<reference evidence="2 3" key="1">
    <citation type="submission" date="2021-12" db="EMBL/GenBank/DDBJ databases">
        <title>Genome sequence of Kibdelosporangium philippinense ATCC 49844.</title>
        <authorList>
            <person name="Fedorov E.A."/>
            <person name="Omeragic M."/>
            <person name="Shalygina K.F."/>
            <person name="Maclea K.S."/>
        </authorList>
    </citation>
    <scope>NUCLEOTIDE SEQUENCE [LARGE SCALE GENOMIC DNA]</scope>
    <source>
        <strain evidence="2 3">ATCC 49844</strain>
    </source>
</reference>
<keyword evidence="3" id="KW-1185">Reference proteome</keyword>
<dbReference type="EMBL" id="JAJVCN010000001">
    <property type="protein sequence ID" value="MCE7004768.1"/>
    <property type="molecule type" value="Genomic_DNA"/>
</dbReference>